<gene>
    <name evidence="1" type="ORF">UA74_16915</name>
</gene>
<dbReference type="Gene3D" id="1.20.120.1630">
    <property type="match status" value="1"/>
</dbReference>
<reference evidence="2" key="1">
    <citation type="submission" date="2016-06" db="EMBL/GenBank/DDBJ databases">
        <title>Complete genome sequence of Actinoalloteichus fjordicus DSM 46855 (=ADI127-17), type strain of the new species Actinoalloteichus fjordicus.</title>
        <authorList>
            <person name="Ruckert C."/>
            <person name="Nouioui I."/>
            <person name="Willmese J."/>
            <person name="van Wezel G."/>
            <person name="Klenk H.-P."/>
            <person name="Kalinowski J."/>
            <person name="Zotchev S.B."/>
        </authorList>
    </citation>
    <scope>NUCLEOTIDE SEQUENCE [LARGE SCALE GENOMIC DNA]</scope>
    <source>
        <strain evidence="2">ADI127-7</strain>
    </source>
</reference>
<accession>A0AAC9PSS0</accession>
<sequence>MAAALLLAPLPAAGGAVWPPEARPGRPFPAWFLAVTGFVGVRAAQAAMRRFRRVGADPSETTDLVTDGVVLSARTPAFTGMIVASVGLTAMVPTSPRLLALLCLLVGGQVQVRVVEKPCLHRVHGADYPAYATRTGRLLPAVGRRSDTAALGCA</sequence>
<dbReference type="AlphaFoldDB" id="A0AAC9PSS0"/>
<protein>
    <submittedName>
        <fullName evidence="1">Uncharacterized protein</fullName>
    </submittedName>
</protein>
<proteinExistence type="predicted"/>
<name>A0AAC9PSS0_9PSEU</name>
<keyword evidence="2" id="KW-1185">Reference proteome</keyword>
<organism evidence="1 2">
    <name type="scientific">Actinoalloteichus fjordicus</name>
    <dbReference type="NCBI Taxonomy" id="1612552"/>
    <lineage>
        <taxon>Bacteria</taxon>
        <taxon>Bacillati</taxon>
        <taxon>Actinomycetota</taxon>
        <taxon>Actinomycetes</taxon>
        <taxon>Pseudonocardiales</taxon>
        <taxon>Pseudonocardiaceae</taxon>
        <taxon>Actinoalloteichus</taxon>
    </lineage>
</organism>
<evidence type="ECO:0000313" key="2">
    <source>
        <dbReference type="Proteomes" id="UP000185511"/>
    </source>
</evidence>
<dbReference type="KEGG" id="acad:UA74_16915"/>
<evidence type="ECO:0000313" key="1">
    <source>
        <dbReference type="EMBL" id="APU15413.1"/>
    </source>
</evidence>
<dbReference type="Proteomes" id="UP000185511">
    <property type="component" value="Chromosome"/>
</dbReference>
<dbReference type="EMBL" id="CP016076">
    <property type="protein sequence ID" value="APU15413.1"/>
    <property type="molecule type" value="Genomic_DNA"/>
</dbReference>